<protein>
    <submittedName>
        <fullName evidence="1">Uncharacterized protein</fullName>
    </submittedName>
</protein>
<organism evidence="1">
    <name type="scientific">marine metagenome</name>
    <dbReference type="NCBI Taxonomy" id="408172"/>
    <lineage>
        <taxon>unclassified sequences</taxon>
        <taxon>metagenomes</taxon>
        <taxon>ecological metagenomes</taxon>
    </lineage>
</organism>
<proteinExistence type="predicted"/>
<evidence type="ECO:0000313" key="1">
    <source>
        <dbReference type="EMBL" id="SVB47481.1"/>
    </source>
</evidence>
<name>A0A382EBZ8_9ZZZZ</name>
<reference evidence="1" key="1">
    <citation type="submission" date="2018-05" db="EMBL/GenBank/DDBJ databases">
        <authorList>
            <person name="Lanie J.A."/>
            <person name="Ng W.-L."/>
            <person name="Kazmierczak K.M."/>
            <person name="Andrzejewski T.M."/>
            <person name="Davidsen T.M."/>
            <person name="Wayne K.J."/>
            <person name="Tettelin H."/>
            <person name="Glass J.I."/>
            <person name="Rusch D."/>
            <person name="Podicherti R."/>
            <person name="Tsui H.-C.T."/>
            <person name="Winkler M.E."/>
        </authorList>
    </citation>
    <scope>NUCLEOTIDE SEQUENCE</scope>
</reference>
<dbReference type="AlphaFoldDB" id="A0A382EBZ8"/>
<feature type="non-terminal residue" evidence="1">
    <location>
        <position position="42"/>
    </location>
</feature>
<feature type="non-terminal residue" evidence="1">
    <location>
        <position position="1"/>
    </location>
</feature>
<sequence length="42" mass="4321">VDQPQPRPAGHPADHLVVADEVAATLADGRAVVALESPIISH</sequence>
<gene>
    <name evidence="1" type="ORF">METZ01_LOCUS200335</name>
</gene>
<accession>A0A382EBZ8</accession>
<dbReference type="EMBL" id="UINC01043440">
    <property type="protein sequence ID" value="SVB47481.1"/>
    <property type="molecule type" value="Genomic_DNA"/>
</dbReference>